<dbReference type="EMBL" id="CM008054">
    <property type="protein sequence ID" value="PAN45743.1"/>
    <property type="molecule type" value="Genomic_DNA"/>
</dbReference>
<sequence length="320" mass="37215">MNLVNDQSSHNFHFVGMSIDDSTAEANHIQIDVDSEDGVVRTEKRILWTQEEDVRLMSAWLENSMDSIHGADKRNEQYWGDIVKKYNMTTPKNRMRTQKQAKDHWHKINKWTDLFHAAWLKARRIYTSGYSDQMWIDMAHKFYLEDNKHLKLGPFVLMDVWYTVRGVAKWITYNSGLKRTRESKGCVDEGNDTQPVDEDPHELPRTMGQKKAKKMALEAKKDGQSKERAIDVDLEKYSQIQSEANASPLKVLEVQQKLSTEKVEASKLNHRAAVENKEAKLLEVYTTMLSRDTSGYSAEEKEEHMATLRCMRMRLFPEGI</sequence>
<evidence type="ECO:0000256" key="1">
    <source>
        <dbReference type="SAM" id="MobiDB-lite"/>
    </source>
</evidence>
<gene>
    <name evidence="3" type="ORF">PAHAL_9G139100</name>
</gene>
<protein>
    <recommendedName>
        <fullName evidence="2">Myb-like domain-containing protein</fullName>
    </recommendedName>
</protein>
<dbReference type="AlphaFoldDB" id="A0A2S3IJG6"/>
<dbReference type="PANTHER" id="PTHR45224:SF3">
    <property type="entry name" value="OS11G0506300 PROTEIN"/>
    <property type="match status" value="1"/>
</dbReference>
<accession>A0A2S3IJG6</accession>
<organism evidence="3">
    <name type="scientific">Panicum hallii</name>
    <dbReference type="NCBI Taxonomy" id="206008"/>
    <lineage>
        <taxon>Eukaryota</taxon>
        <taxon>Viridiplantae</taxon>
        <taxon>Streptophyta</taxon>
        <taxon>Embryophyta</taxon>
        <taxon>Tracheophyta</taxon>
        <taxon>Spermatophyta</taxon>
        <taxon>Magnoliopsida</taxon>
        <taxon>Liliopsida</taxon>
        <taxon>Poales</taxon>
        <taxon>Poaceae</taxon>
        <taxon>PACMAD clade</taxon>
        <taxon>Panicoideae</taxon>
        <taxon>Panicodae</taxon>
        <taxon>Paniceae</taxon>
        <taxon>Panicinae</taxon>
        <taxon>Panicum</taxon>
        <taxon>Panicum sect. Panicum</taxon>
    </lineage>
</organism>
<dbReference type="PROSITE" id="PS50090">
    <property type="entry name" value="MYB_LIKE"/>
    <property type="match status" value="1"/>
</dbReference>
<dbReference type="Proteomes" id="UP000243499">
    <property type="component" value="Chromosome 9"/>
</dbReference>
<dbReference type="Gene3D" id="1.10.10.60">
    <property type="entry name" value="Homeodomain-like"/>
    <property type="match status" value="1"/>
</dbReference>
<dbReference type="Gramene" id="PAN45743">
    <property type="protein sequence ID" value="PAN45743"/>
    <property type="gene ID" value="PAHAL_9G139100"/>
</dbReference>
<reference evidence="3" key="1">
    <citation type="submission" date="2018-04" db="EMBL/GenBank/DDBJ databases">
        <title>WGS assembly of Panicum hallii.</title>
        <authorList>
            <person name="Lovell J."/>
            <person name="Jenkins J."/>
            <person name="Lowry D."/>
            <person name="Mamidi S."/>
            <person name="Sreedasyam A."/>
            <person name="Weng X."/>
            <person name="Barry K."/>
            <person name="Bonette J."/>
            <person name="Campitelli B."/>
            <person name="Daum C."/>
            <person name="Gordon S."/>
            <person name="Gould B."/>
            <person name="Lipzen A."/>
            <person name="Macqueen A."/>
            <person name="Palacio-Mejia J."/>
            <person name="Plott C."/>
            <person name="Shakirov E."/>
            <person name="Shu S."/>
            <person name="Yoshinaga Y."/>
            <person name="Zane M."/>
            <person name="Rokhsar D."/>
            <person name="Grimwood J."/>
            <person name="Schmutz J."/>
            <person name="Juenger T."/>
        </authorList>
    </citation>
    <scope>NUCLEOTIDE SEQUENCE [LARGE SCALE GENOMIC DNA]</scope>
    <source>
        <strain evidence="3">FIL2</strain>
    </source>
</reference>
<dbReference type="PANTHER" id="PTHR45224">
    <property type="entry name" value="OS01G0527900 PROTEIN-RELATED"/>
    <property type="match status" value="1"/>
</dbReference>
<evidence type="ECO:0000259" key="2">
    <source>
        <dbReference type="PROSITE" id="PS50090"/>
    </source>
</evidence>
<feature type="compositionally biased region" description="Acidic residues" evidence="1">
    <location>
        <begin position="189"/>
        <end position="200"/>
    </location>
</feature>
<feature type="region of interest" description="Disordered" evidence="1">
    <location>
        <begin position="182"/>
        <end position="210"/>
    </location>
</feature>
<dbReference type="InterPro" id="IPR001005">
    <property type="entry name" value="SANT/Myb"/>
</dbReference>
<proteinExistence type="predicted"/>
<evidence type="ECO:0000313" key="3">
    <source>
        <dbReference type="EMBL" id="PAN45743.1"/>
    </source>
</evidence>
<feature type="domain" description="Myb-like" evidence="2">
    <location>
        <begin position="48"/>
        <end position="109"/>
    </location>
</feature>
<name>A0A2S3IJG6_9POAL</name>